<dbReference type="PANTHER" id="PTHR30121:SF6">
    <property type="entry name" value="SLR6007 PROTEIN"/>
    <property type="match status" value="1"/>
</dbReference>
<sequence length="778" mass="88229">MKTLSKLFQQDRERFTVPRGVQDVIPIKRIWDDGIFMVGNPSVTSAGKFSKTFRFEDINYAVASKEDKEAMFLAYSELLNSFDSGATYKITIIVKKLDKEEFKESILIPLKDDALDVYRTEYNKILLDEATGANGFIQMKYITVSVFKKNIEEARSYFARVGTELAAHLNRLGSRAIVLDAGDRLRIIHDFFRPGEESNFRWSAQEAMRKGHSFKDFICPDTFEFEKDHFQMGGKFGRVVFLRDYANFIKDSMVSELCDFNRNMILSLDIIPIPTDEAVREVEKRVLGVETNITNWQRRQNSNNNFSAVIPYDMELQRKESKEFLDDLTTRDQRMMVAVLTVVLTADTKEQLDSDTETLFTIGRKHLCQFATLKHQQMDGLNTVLPYGVRKIDALRTLTTESVAVFIPFRVQEVSDRGGIYCGINAISRNMILCNKRNLLNANGFRLGVPGSGKSFGAKEEIAFIAIATDDDILVCDPEGEYGIVEALGGEVIRIAAGSPDHINAMDMVEGYGDSGNPIIEKSEFILSLFEQLDRNHSLSVIEKGIIDNCVKNVYEDYQNGGPLPTLCVLQEELRKHRDKEAEGLAKSLELFTNGSLNVFAHPTNVNTQNRMVVYDILNLGSQLKTMGLLVITDAMINRVSENWKKGKRTHLYIDEFHVVFENSYSSNFFSSAWRRFRKRNAYPTGITQNVEYLLESVTARTMLSNSEFIVMNNQSASDRIELARLLNISEQQLSYVTNAEAGCGLMRIGNAIVPFVNRFNTNTALYRLMTTKPGETS</sequence>
<dbReference type="Gene3D" id="1.10.8.730">
    <property type="match status" value="1"/>
</dbReference>
<protein>
    <recommendedName>
        <fullName evidence="2">TraE family protein</fullName>
    </recommendedName>
</protein>
<reference evidence="1" key="1">
    <citation type="submission" date="2016-04" db="EMBL/GenBank/DDBJ databases">
        <authorList>
            <person name="Evans L.H."/>
            <person name="Alamgir A."/>
            <person name="Owens N."/>
            <person name="Weber N.D."/>
            <person name="Virtaneva K."/>
            <person name="Barbian K."/>
            <person name="Babar A."/>
            <person name="Rosenke K."/>
        </authorList>
    </citation>
    <scope>NUCLEOTIDE SEQUENCE</scope>
    <source>
        <strain evidence="1">86</strain>
    </source>
</reference>
<gene>
    <name evidence="1" type="ORF">KL86CLO1_11400</name>
</gene>
<organism evidence="1">
    <name type="scientific">uncultured Eubacteriales bacterium</name>
    <dbReference type="NCBI Taxonomy" id="172733"/>
    <lineage>
        <taxon>Bacteria</taxon>
        <taxon>Bacillati</taxon>
        <taxon>Bacillota</taxon>
        <taxon>Clostridia</taxon>
        <taxon>Eubacteriales</taxon>
        <taxon>environmental samples</taxon>
    </lineage>
</organism>
<dbReference type="NCBIfam" id="NF045971">
    <property type="entry name" value="conju_CD1110"/>
    <property type="match status" value="1"/>
</dbReference>
<evidence type="ECO:0000313" key="1">
    <source>
        <dbReference type="EMBL" id="SBW00866.1"/>
    </source>
</evidence>
<proteinExistence type="predicted"/>
<evidence type="ECO:0008006" key="2">
    <source>
        <dbReference type="Google" id="ProtNLM"/>
    </source>
</evidence>
<dbReference type="InterPro" id="IPR051162">
    <property type="entry name" value="T4SS_component"/>
</dbReference>
<accession>A0A212JN50</accession>
<dbReference type="Gene3D" id="3.40.50.300">
    <property type="entry name" value="P-loop containing nucleotide triphosphate hydrolases"/>
    <property type="match status" value="1"/>
</dbReference>
<dbReference type="AlphaFoldDB" id="A0A212JN50"/>
<name>A0A212JN50_9FIRM</name>
<dbReference type="InterPro" id="IPR027417">
    <property type="entry name" value="P-loop_NTPase"/>
</dbReference>
<dbReference type="SUPFAM" id="SSF52540">
    <property type="entry name" value="P-loop containing nucleoside triphosphate hydrolases"/>
    <property type="match status" value="1"/>
</dbReference>
<dbReference type="PANTHER" id="PTHR30121">
    <property type="entry name" value="UNCHARACTERIZED PROTEIN YJGR-RELATED"/>
    <property type="match status" value="1"/>
</dbReference>
<dbReference type="EMBL" id="FLUN01000001">
    <property type="protein sequence ID" value="SBW00866.1"/>
    <property type="molecule type" value="Genomic_DNA"/>
</dbReference>